<feature type="compositionally biased region" description="Acidic residues" evidence="1">
    <location>
        <begin position="973"/>
        <end position="982"/>
    </location>
</feature>
<feature type="compositionally biased region" description="Low complexity" evidence="1">
    <location>
        <begin position="984"/>
        <end position="1012"/>
    </location>
</feature>
<sequence length="1030" mass="107066">MEMDISWSWFWFEEYIPSNLAGLPTRIATSFAHTTQRIIDSSHTLVASLTQYGPVLPANTASALDFDFDFDFWRSGQPPQPSPAPAPAPTPSTNAAAAAAAGTRQLLLATASTATLIALGITSVLIIPPPRTRLQAHYAGPLWLPYLPGDLHAHITALFSPSSVKTHPTAQQPRTEAVLVLGADTPLGRTIALHLATQGYVVLPVVASSAQAANTWAALTPPSSRGYIAPLLLPTLGSSSSRDEDLSHALAHFRSQLEATLTRRFPLTTAGEPYARPEEQVRLIAVINTLSCFLPSSSSSPTPNPLPSIHTSDTAPKEEDDDDDDTEESNTSTPADSVLLLNQNLTTTDTAVLSDHLHKHVVAPLAAIEAVLPIVRKHASPSKKKKNLTALILNLRAAPHSTTPTSSAHRTEGIIHAALDRALDSLRQECLALDRVERQGASSPHKLKEKKKKSDKRRSAGGEEEQQQQQEEGSRPGVRTYRPGQFDARFFEEEKEEEEEGEAGKKEKQRSKNHRGSSSFHTTVPSVKIVDLQLSDWERVSSSPRGGGGGASSPSASYTNQPPHPFQTRTTPASLLLLPPITDVVRLFGGGGGNPIASAVRNRGARCPQTIRLGLFAPTSSALGTTRVIGDRVVWIQGYLRSGLRALMGVGGGGGGAVFLVGIGTAVGKLWGSVLGLVGLGSVASSRGGRRTVGGGGGRRAGRREREREAGGAGRELVRRRGSPRSEDDDDEGEGYEIVTPTPSRVPGPSGSFHTTAPSTSSSATLGPSHDRSRSNTTTVNYGEMIPPRTAIRPSPFARQQSQSQSQIQQQQQQQQQREQGSSTSTSTPSSSPASSVRGMGGMVLPPAPSAGASPPVLPASHSHAPASTGPGSGSGSGAGVSGSGSGTPLSLSASVLELPSSVPSSSYDGGDGYDSFDEGSGSGLESLPSDFDLGSGVGSRVDVRDEGVEGGGGGEGRTSAAVERGSAGLGEGEGEGGEGDGDGVASASSANASGSAMLGDSWVAVSQSSSRSDVEGGGEGEGQEGQEAE</sequence>
<feature type="compositionally biased region" description="Low complexity" evidence="1">
    <location>
        <begin position="850"/>
        <end position="870"/>
    </location>
</feature>
<feature type="compositionally biased region" description="Low complexity" evidence="1">
    <location>
        <begin position="800"/>
        <end position="836"/>
    </location>
</feature>
<reference evidence="3" key="1">
    <citation type="submission" date="2016-04" db="EMBL/GenBank/DDBJ databases">
        <authorList>
            <person name="Nguyen H.D."/>
            <person name="Samba Siva P."/>
            <person name="Cullis J."/>
            <person name="Levesque C.A."/>
            <person name="Hambleton S."/>
        </authorList>
    </citation>
    <scope>NUCLEOTIDE SEQUENCE</scope>
    <source>
        <strain evidence="3">DAOMC 236426</strain>
    </source>
</reference>
<name>A0A8X7N0J9_9BASI</name>
<feature type="compositionally biased region" description="Acidic residues" evidence="1">
    <location>
        <begin position="1017"/>
        <end position="1030"/>
    </location>
</feature>
<feature type="compositionally biased region" description="Low complexity" evidence="1">
    <location>
        <begin position="887"/>
        <end position="909"/>
    </location>
</feature>
<accession>A0A8X7N0J9</accession>
<keyword evidence="2" id="KW-0472">Membrane</keyword>
<comment type="caution">
    <text evidence="3">The sequence shown here is derived from an EMBL/GenBank/DDBJ whole genome shotgun (WGS) entry which is preliminary data.</text>
</comment>
<keyword evidence="2" id="KW-1133">Transmembrane helix</keyword>
<reference evidence="3" key="2">
    <citation type="journal article" date="2019" name="IMA Fungus">
        <title>Genome sequencing and comparison of five Tilletia species to identify candidate genes for the detection of regulated species infecting wheat.</title>
        <authorList>
            <person name="Nguyen H.D.T."/>
            <person name="Sultana T."/>
            <person name="Kesanakurti P."/>
            <person name="Hambleton S."/>
        </authorList>
    </citation>
    <scope>NUCLEOTIDE SEQUENCE</scope>
    <source>
        <strain evidence="3">DAOMC 236426</strain>
    </source>
</reference>
<evidence type="ECO:0000256" key="1">
    <source>
        <dbReference type="SAM" id="MobiDB-lite"/>
    </source>
</evidence>
<dbReference type="AlphaFoldDB" id="A0A8X7N0J9"/>
<evidence type="ECO:0000313" key="3">
    <source>
        <dbReference type="EMBL" id="KAE8254419.1"/>
    </source>
</evidence>
<keyword evidence="2" id="KW-0812">Transmembrane</keyword>
<dbReference type="PANTHER" id="PTHR48125:SF10">
    <property type="entry name" value="OS12G0136300 PROTEIN"/>
    <property type="match status" value="1"/>
</dbReference>
<dbReference type="EMBL" id="LWDE02000053">
    <property type="protein sequence ID" value="KAE8254419.1"/>
    <property type="molecule type" value="Genomic_DNA"/>
</dbReference>
<keyword evidence="4" id="KW-1185">Reference proteome</keyword>
<evidence type="ECO:0000256" key="2">
    <source>
        <dbReference type="SAM" id="Phobius"/>
    </source>
</evidence>
<evidence type="ECO:0000313" key="4">
    <source>
        <dbReference type="Proteomes" id="UP000077684"/>
    </source>
</evidence>
<organism evidence="3 4">
    <name type="scientific">Tilletia controversa</name>
    <name type="common">dwarf bunt fungus</name>
    <dbReference type="NCBI Taxonomy" id="13291"/>
    <lineage>
        <taxon>Eukaryota</taxon>
        <taxon>Fungi</taxon>
        <taxon>Dikarya</taxon>
        <taxon>Basidiomycota</taxon>
        <taxon>Ustilaginomycotina</taxon>
        <taxon>Exobasidiomycetes</taxon>
        <taxon>Tilletiales</taxon>
        <taxon>Tilletiaceae</taxon>
        <taxon>Tilletia</taxon>
    </lineage>
</organism>
<dbReference type="PANTHER" id="PTHR48125">
    <property type="entry name" value="LP07818P1"/>
    <property type="match status" value="1"/>
</dbReference>
<feature type="compositionally biased region" description="Acidic residues" evidence="1">
    <location>
        <begin position="318"/>
        <end position="328"/>
    </location>
</feature>
<proteinExistence type="predicted"/>
<feature type="transmembrane region" description="Helical" evidence="2">
    <location>
        <begin position="106"/>
        <end position="127"/>
    </location>
</feature>
<feature type="compositionally biased region" description="Polar residues" evidence="1">
    <location>
        <begin position="516"/>
        <end position="525"/>
    </location>
</feature>
<protein>
    <submittedName>
        <fullName evidence="3">Uncharacterized protein</fullName>
    </submittedName>
</protein>
<dbReference type="Proteomes" id="UP000077684">
    <property type="component" value="Unassembled WGS sequence"/>
</dbReference>
<feature type="region of interest" description="Disordered" evidence="1">
    <location>
        <begin position="297"/>
        <end position="339"/>
    </location>
</feature>
<feature type="region of interest" description="Disordered" evidence="1">
    <location>
        <begin position="686"/>
        <end position="1030"/>
    </location>
</feature>
<feature type="region of interest" description="Disordered" evidence="1">
    <location>
        <begin position="539"/>
        <end position="570"/>
    </location>
</feature>
<gene>
    <name evidence="3" type="ORF">A4X06_0g914</name>
</gene>
<feature type="region of interest" description="Disordered" evidence="1">
    <location>
        <begin position="436"/>
        <end position="525"/>
    </location>
</feature>
<feature type="compositionally biased region" description="Gly residues" evidence="1">
    <location>
        <begin position="871"/>
        <end position="886"/>
    </location>
</feature>
<feature type="compositionally biased region" description="Basic residues" evidence="1">
    <location>
        <begin position="445"/>
        <end position="456"/>
    </location>
</feature>
<feature type="compositionally biased region" description="Low complexity" evidence="1">
    <location>
        <begin position="755"/>
        <end position="765"/>
    </location>
</feature>